<evidence type="ECO:0000313" key="3">
    <source>
        <dbReference type="Proteomes" id="UP000192441"/>
    </source>
</evidence>
<dbReference type="InterPro" id="IPR016791">
    <property type="entry name" value="Polyketide_synth_GrhN/RubW_prd"/>
</dbReference>
<evidence type="ECO:0008006" key="5">
    <source>
        <dbReference type="Google" id="ProtNLM"/>
    </source>
</evidence>
<dbReference type="EMBL" id="MVHM01000001">
    <property type="protein sequence ID" value="ORA41497.1"/>
    <property type="molecule type" value="Genomic_DNA"/>
</dbReference>
<dbReference type="PIRSF" id="PIRSF021513">
    <property type="entry name" value="GrhN_RubW_prd"/>
    <property type="match status" value="1"/>
</dbReference>
<accession>A0A7I7VYX6</accession>
<reference evidence="1 4" key="2">
    <citation type="journal article" date="2019" name="Emerg. Microbes Infect.">
        <title>Comprehensive subspecies identification of 175 nontuberculous mycobacteria species based on 7547 genomic profiles.</title>
        <authorList>
            <person name="Matsumoto Y."/>
            <person name="Kinjo T."/>
            <person name="Motooka D."/>
            <person name="Nabeya D."/>
            <person name="Jung N."/>
            <person name="Uechi K."/>
            <person name="Horii T."/>
            <person name="Iida T."/>
            <person name="Fujita J."/>
            <person name="Nakamura S."/>
        </authorList>
    </citation>
    <scope>NUCLEOTIDE SEQUENCE [LARGE SCALE GENOMIC DNA]</scope>
    <source>
        <strain evidence="1 4">JCM 12687</strain>
    </source>
</reference>
<reference evidence="1" key="3">
    <citation type="submission" date="2020-02" db="EMBL/GenBank/DDBJ databases">
        <authorList>
            <person name="Matsumoto Y."/>
            <person name="Motooka D."/>
            <person name="Nakamura S."/>
        </authorList>
    </citation>
    <scope>NUCLEOTIDE SEQUENCE</scope>
    <source>
        <strain evidence="1">JCM 12687</strain>
    </source>
</reference>
<dbReference type="Gene3D" id="2.30.110.10">
    <property type="entry name" value="Electron Transport, Fmn-binding Protein, Chain A"/>
    <property type="match status" value="1"/>
</dbReference>
<organism evidence="2 3">
    <name type="scientific">Mycobacterium branderi</name>
    <dbReference type="NCBI Taxonomy" id="43348"/>
    <lineage>
        <taxon>Bacteria</taxon>
        <taxon>Bacillati</taxon>
        <taxon>Actinomycetota</taxon>
        <taxon>Actinomycetes</taxon>
        <taxon>Mycobacteriales</taxon>
        <taxon>Mycobacteriaceae</taxon>
        <taxon>Mycobacterium</taxon>
    </lineage>
</organism>
<keyword evidence="4" id="KW-1185">Reference proteome</keyword>
<name>A0A7I7VYX6_9MYCO</name>
<dbReference type="InterPro" id="IPR012349">
    <property type="entry name" value="Split_barrel_FMN-bd"/>
</dbReference>
<dbReference type="RefSeq" id="WP_083130248.1">
    <property type="nucleotide sequence ID" value="NZ_AP022606.1"/>
</dbReference>
<evidence type="ECO:0000313" key="2">
    <source>
        <dbReference type="EMBL" id="ORA41497.1"/>
    </source>
</evidence>
<dbReference type="EMBL" id="AP022606">
    <property type="protein sequence ID" value="BBZ10564.1"/>
    <property type="molecule type" value="Genomic_DNA"/>
</dbReference>
<sequence>MAEQSLAITESHPPQAALRILNPIMRLLLRTPLPGPLRKQLMVVSFAGRKTGRNYSIPLSAHWIDNDLYALTGAPWKRNFRGGTTAQVLHDGKTTTMRGELIEGSAAVAGLYHRSAESYGAKEAQRAMGLKFRDQRVPTLEDFAQAVDQLHLAAIRLTATT</sequence>
<dbReference type="Proteomes" id="UP000467379">
    <property type="component" value="Chromosome"/>
</dbReference>
<proteinExistence type="predicted"/>
<dbReference type="OrthoDB" id="3292498at2"/>
<evidence type="ECO:0000313" key="1">
    <source>
        <dbReference type="EMBL" id="BBZ10564.1"/>
    </source>
</evidence>
<gene>
    <name evidence="2" type="ORF">BST20_05240</name>
    <name evidence="1" type="ORF">MBRA_07590</name>
</gene>
<dbReference type="AlphaFoldDB" id="A0A7I7VYX6"/>
<evidence type="ECO:0000313" key="4">
    <source>
        <dbReference type="Proteomes" id="UP000467379"/>
    </source>
</evidence>
<reference evidence="2 3" key="1">
    <citation type="submission" date="2016-12" db="EMBL/GenBank/DDBJ databases">
        <title>The new phylogeny of genus Mycobacterium.</title>
        <authorList>
            <person name="Tortoli E."/>
            <person name="Trovato A."/>
            <person name="Cirillo D.M."/>
        </authorList>
    </citation>
    <scope>NUCLEOTIDE SEQUENCE [LARGE SCALE GENOMIC DNA]</scope>
    <source>
        <strain evidence="2 3">DSM 44624</strain>
    </source>
</reference>
<protein>
    <recommendedName>
        <fullName evidence="5">Deazaflavin-dependent nitroreductase</fullName>
    </recommendedName>
</protein>
<dbReference type="Proteomes" id="UP000192441">
    <property type="component" value="Unassembled WGS sequence"/>
</dbReference>